<evidence type="ECO:0000256" key="13">
    <source>
        <dbReference type="PROSITE-ProRule" id="PRU10141"/>
    </source>
</evidence>
<comment type="similarity">
    <text evidence="2">Belongs to the protein kinase superfamily. CAMK Ser/Thr protein kinase family. SNF1 subfamily.</text>
</comment>
<dbReference type="InterPro" id="IPR000719">
    <property type="entry name" value="Prot_kinase_dom"/>
</dbReference>
<dbReference type="SUPFAM" id="SSF56112">
    <property type="entry name" value="Protein kinase-like (PK-like)"/>
    <property type="match status" value="1"/>
</dbReference>
<dbReference type="EC" id="2.7.11.1" evidence="3"/>
<evidence type="ECO:0000256" key="14">
    <source>
        <dbReference type="RuleBase" id="RU000304"/>
    </source>
</evidence>
<keyword evidence="4 14" id="KW-0723">Serine/threonine-protein kinase</keyword>
<keyword evidence="8 13" id="KW-0067">ATP-binding</keyword>
<evidence type="ECO:0000259" key="16">
    <source>
        <dbReference type="PROSITE" id="PS50816"/>
    </source>
</evidence>
<sequence>MPDIVHEKLNLLPPAAAAGDSGGGEEASVVLFNKYELGQLLGYGAFAKVYHARDVRTGPSVAIKVVDKEWILKENLKENVIREISIMRWLHHPHIVHLHEVLATKTRIYYVMEYAKEGALFKKIVKGGFSEDVSRKYFQQLISAVDHCHSRGVFHRDLKLENLLLDENLELKVTDFGLSALTNQIRPDGQLHTSCGTPAYMAPEILAKRGYDGAKVDIWSCGVVLYVLSTGYLPFRDPNLVVMYMKIYKGQFRCPKWNSADLNRLLVRMLDPNPTTRITVNEIRQDPWFRNGYKKTKYPVDEGFGFKKSGGDMQDSSFLNAFDIISYSSGFDLSGLFSHNGIHITSEMFISAESPRKIIEKIEEVAKEGGMRVMKKEKGIRLLGNFVVMVEINQLTEELVMVEVKRRGLGRDIWKEKFKPQLRALIYQSERLDRR</sequence>
<dbReference type="InterPro" id="IPR018451">
    <property type="entry name" value="NAF/FISL_domain"/>
</dbReference>
<dbReference type="CDD" id="cd12195">
    <property type="entry name" value="CIPK_C"/>
    <property type="match status" value="1"/>
</dbReference>
<dbReference type="GO" id="GO:0005524">
    <property type="term" value="F:ATP binding"/>
    <property type="evidence" value="ECO:0007669"/>
    <property type="project" value="UniProtKB-UniRule"/>
</dbReference>
<name>A0A8S0UC21_OLEEU</name>
<dbReference type="FunFam" id="3.30.200.20:FF:000042">
    <property type="entry name" value="Aurora kinase A"/>
    <property type="match status" value="1"/>
</dbReference>
<dbReference type="Gene3D" id="1.10.510.10">
    <property type="entry name" value="Transferase(Phosphotransferase) domain 1"/>
    <property type="match status" value="1"/>
</dbReference>
<dbReference type="FunFam" id="1.10.510.10:FF:000303">
    <property type="entry name" value="Non-specific serine/threonine protein kinase"/>
    <property type="match status" value="1"/>
</dbReference>
<dbReference type="EMBL" id="CACTIH010007476">
    <property type="protein sequence ID" value="CAA3014275.1"/>
    <property type="molecule type" value="Genomic_DNA"/>
</dbReference>
<keyword evidence="5" id="KW-0808">Transferase</keyword>
<dbReference type="InterPro" id="IPR011009">
    <property type="entry name" value="Kinase-like_dom_sf"/>
</dbReference>
<comment type="caution">
    <text evidence="17">The sequence shown here is derived from an EMBL/GenBank/DDBJ whole genome shotgun (WGS) entry which is preliminary data.</text>
</comment>
<evidence type="ECO:0000256" key="2">
    <source>
        <dbReference type="ARBA" id="ARBA00006234"/>
    </source>
</evidence>
<dbReference type="OrthoDB" id="193931at2759"/>
<evidence type="ECO:0000256" key="6">
    <source>
        <dbReference type="ARBA" id="ARBA00022741"/>
    </source>
</evidence>
<dbReference type="SMART" id="SM00220">
    <property type="entry name" value="S_TKc"/>
    <property type="match status" value="1"/>
</dbReference>
<comment type="function">
    <text evidence="12">CIPK serine-threonine protein kinases interact with CBL proteins. Binding of a CBL protein to the regulatory NAF domain of CIPK protein lead to the activation of the kinase in a calcium-dependent manner.</text>
</comment>
<dbReference type="Gene3D" id="3.30.310.80">
    <property type="entry name" value="Kinase associated domain 1, KA1"/>
    <property type="match status" value="1"/>
</dbReference>
<evidence type="ECO:0000256" key="3">
    <source>
        <dbReference type="ARBA" id="ARBA00012513"/>
    </source>
</evidence>
<dbReference type="PROSITE" id="PS00108">
    <property type="entry name" value="PROTEIN_KINASE_ST"/>
    <property type="match status" value="1"/>
</dbReference>
<accession>A0A8S0UC21</accession>
<evidence type="ECO:0000256" key="1">
    <source>
        <dbReference type="ARBA" id="ARBA00001936"/>
    </source>
</evidence>
<feature type="binding site" evidence="13">
    <location>
        <position position="73"/>
    </location>
    <ligand>
        <name>ATP</name>
        <dbReference type="ChEBI" id="CHEBI:30616"/>
    </ligand>
</feature>
<comment type="catalytic activity">
    <reaction evidence="11">
        <text>L-seryl-[protein] + ATP = O-phospho-L-seryl-[protein] + ADP + H(+)</text>
        <dbReference type="Rhea" id="RHEA:17989"/>
        <dbReference type="Rhea" id="RHEA-COMP:9863"/>
        <dbReference type="Rhea" id="RHEA-COMP:11604"/>
        <dbReference type="ChEBI" id="CHEBI:15378"/>
        <dbReference type="ChEBI" id="CHEBI:29999"/>
        <dbReference type="ChEBI" id="CHEBI:30616"/>
        <dbReference type="ChEBI" id="CHEBI:83421"/>
        <dbReference type="ChEBI" id="CHEBI:456216"/>
        <dbReference type="EC" id="2.7.11.1"/>
    </reaction>
</comment>
<reference evidence="17 18" key="1">
    <citation type="submission" date="2019-12" db="EMBL/GenBank/DDBJ databases">
        <authorList>
            <person name="Alioto T."/>
            <person name="Alioto T."/>
            <person name="Gomez Garrido J."/>
        </authorList>
    </citation>
    <scope>NUCLEOTIDE SEQUENCE [LARGE SCALE GENOMIC DNA]</scope>
</reference>
<evidence type="ECO:0000256" key="11">
    <source>
        <dbReference type="ARBA" id="ARBA00048679"/>
    </source>
</evidence>
<evidence type="ECO:0000259" key="15">
    <source>
        <dbReference type="PROSITE" id="PS50011"/>
    </source>
</evidence>
<comment type="catalytic activity">
    <reaction evidence="10">
        <text>L-threonyl-[protein] + ATP = O-phospho-L-threonyl-[protein] + ADP + H(+)</text>
        <dbReference type="Rhea" id="RHEA:46608"/>
        <dbReference type="Rhea" id="RHEA-COMP:11060"/>
        <dbReference type="Rhea" id="RHEA-COMP:11605"/>
        <dbReference type="ChEBI" id="CHEBI:15378"/>
        <dbReference type="ChEBI" id="CHEBI:30013"/>
        <dbReference type="ChEBI" id="CHEBI:30616"/>
        <dbReference type="ChEBI" id="CHEBI:61977"/>
        <dbReference type="ChEBI" id="CHEBI:456216"/>
        <dbReference type="EC" id="2.7.11.1"/>
    </reaction>
</comment>
<dbReference type="PROSITE" id="PS50011">
    <property type="entry name" value="PROTEIN_KINASE_DOM"/>
    <property type="match status" value="1"/>
</dbReference>
<evidence type="ECO:0000256" key="7">
    <source>
        <dbReference type="ARBA" id="ARBA00022777"/>
    </source>
</evidence>
<dbReference type="Gramene" id="OE9A056450T2">
    <property type="protein sequence ID" value="OE9A056450C2"/>
    <property type="gene ID" value="OE9A056450"/>
</dbReference>
<evidence type="ECO:0000256" key="10">
    <source>
        <dbReference type="ARBA" id="ARBA00047899"/>
    </source>
</evidence>
<evidence type="ECO:0000256" key="5">
    <source>
        <dbReference type="ARBA" id="ARBA00022679"/>
    </source>
</evidence>
<evidence type="ECO:0000256" key="4">
    <source>
        <dbReference type="ARBA" id="ARBA00022527"/>
    </source>
</evidence>
<dbReference type="Pfam" id="PF03822">
    <property type="entry name" value="NAF"/>
    <property type="match status" value="1"/>
</dbReference>
<feature type="domain" description="Protein kinase" evidence="15">
    <location>
        <begin position="35"/>
        <end position="289"/>
    </location>
</feature>
<comment type="cofactor">
    <cofactor evidence="1">
        <name>Mn(2+)</name>
        <dbReference type="ChEBI" id="CHEBI:29035"/>
    </cofactor>
</comment>
<dbReference type="InterPro" id="IPR017441">
    <property type="entry name" value="Protein_kinase_ATP_BS"/>
</dbReference>
<keyword evidence="9" id="KW-0464">Manganese</keyword>
<dbReference type="PANTHER" id="PTHR43895:SF160">
    <property type="entry name" value="CBL-INTERACTING SERINE_THREONINE-PROTEIN KINASE 14"/>
    <property type="match status" value="1"/>
</dbReference>
<dbReference type="PANTHER" id="PTHR43895">
    <property type="entry name" value="CALCIUM/CALMODULIN-DEPENDENT PROTEIN KINASE KINASE-RELATED"/>
    <property type="match status" value="1"/>
</dbReference>
<protein>
    <recommendedName>
        <fullName evidence="3">non-specific serine/threonine protein kinase</fullName>
        <ecNumber evidence="3">2.7.11.1</ecNumber>
    </recommendedName>
</protein>
<gene>
    <name evidence="17" type="ORF">OLEA9_A056450</name>
</gene>
<dbReference type="InterPro" id="IPR004041">
    <property type="entry name" value="NAF_dom"/>
</dbReference>
<dbReference type="InterPro" id="IPR008271">
    <property type="entry name" value="Ser/Thr_kinase_AS"/>
</dbReference>
<evidence type="ECO:0000256" key="9">
    <source>
        <dbReference type="ARBA" id="ARBA00023211"/>
    </source>
</evidence>
<feature type="domain" description="NAF" evidence="16">
    <location>
        <begin position="314"/>
        <end position="338"/>
    </location>
</feature>
<organism evidence="17 18">
    <name type="scientific">Olea europaea subsp. europaea</name>
    <dbReference type="NCBI Taxonomy" id="158383"/>
    <lineage>
        <taxon>Eukaryota</taxon>
        <taxon>Viridiplantae</taxon>
        <taxon>Streptophyta</taxon>
        <taxon>Embryophyta</taxon>
        <taxon>Tracheophyta</taxon>
        <taxon>Spermatophyta</taxon>
        <taxon>Magnoliopsida</taxon>
        <taxon>eudicotyledons</taxon>
        <taxon>Gunneridae</taxon>
        <taxon>Pentapetalae</taxon>
        <taxon>asterids</taxon>
        <taxon>lamiids</taxon>
        <taxon>Lamiales</taxon>
        <taxon>Oleaceae</taxon>
        <taxon>Oleeae</taxon>
        <taxon>Olea</taxon>
    </lineage>
</organism>
<keyword evidence="18" id="KW-1185">Reference proteome</keyword>
<proteinExistence type="inferred from homology"/>
<evidence type="ECO:0000313" key="18">
    <source>
        <dbReference type="Proteomes" id="UP000594638"/>
    </source>
</evidence>
<evidence type="ECO:0000313" key="17">
    <source>
        <dbReference type="EMBL" id="CAA3014275.1"/>
    </source>
</evidence>
<dbReference type="Proteomes" id="UP000594638">
    <property type="component" value="Unassembled WGS sequence"/>
</dbReference>
<dbReference type="AlphaFoldDB" id="A0A8S0UC21"/>
<keyword evidence="7 17" id="KW-0418">Kinase</keyword>
<dbReference type="PROSITE" id="PS50816">
    <property type="entry name" value="NAF"/>
    <property type="match status" value="1"/>
</dbReference>
<evidence type="ECO:0000256" key="8">
    <source>
        <dbReference type="ARBA" id="ARBA00022840"/>
    </source>
</evidence>
<evidence type="ECO:0000256" key="12">
    <source>
        <dbReference type="ARBA" id="ARBA00058225"/>
    </source>
</evidence>
<dbReference type="PROSITE" id="PS00107">
    <property type="entry name" value="PROTEIN_KINASE_ATP"/>
    <property type="match status" value="1"/>
</dbReference>
<dbReference type="Pfam" id="PF00069">
    <property type="entry name" value="Pkinase"/>
    <property type="match status" value="1"/>
</dbReference>
<dbReference type="GO" id="GO:0004674">
    <property type="term" value="F:protein serine/threonine kinase activity"/>
    <property type="evidence" value="ECO:0007669"/>
    <property type="project" value="UniProtKB-KW"/>
</dbReference>
<keyword evidence="6 13" id="KW-0547">Nucleotide-binding</keyword>
<dbReference type="GO" id="GO:0007165">
    <property type="term" value="P:signal transduction"/>
    <property type="evidence" value="ECO:0007669"/>
    <property type="project" value="InterPro"/>
</dbReference>